<accession>A0AAD3CZA8</accession>
<evidence type="ECO:0000313" key="8">
    <source>
        <dbReference type="Proteomes" id="UP001054902"/>
    </source>
</evidence>
<dbReference type="PANTHER" id="PTHR21737:SF4">
    <property type="entry name" value="SPLICING FACTOR CACTIN"/>
    <property type="match status" value="1"/>
</dbReference>
<feature type="coiled-coil region" evidence="3">
    <location>
        <begin position="485"/>
        <end position="512"/>
    </location>
</feature>
<organism evidence="7 8">
    <name type="scientific">Chaetoceros tenuissimus</name>
    <dbReference type="NCBI Taxonomy" id="426638"/>
    <lineage>
        <taxon>Eukaryota</taxon>
        <taxon>Sar</taxon>
        <taxon>Stramenopiles</taxon>
        <taxon>Ochrophyta</taxon>
        <taxon>Bacillariophyta</taxon>
        <taxon>Coscinodiscophyceae</taxon>
        <taxon>Chaetocerotophycidae</taxon>
        <taxon>Chaetocerotales</taxon>
        <taxon>Chaetocerotaceae</taxon>
        <taxon>Chaetoceros</taxon>
    </lineage>
</organism>
<comment type="similarity">
    <text evidence="1">Belongs to the CACTIN family.</text>
</comment>
<dbReference type="EMBL" id="BLLK01000047">
    <property type="protein sequence ID" value="GFH54953.1"/>
    <property type="molecule type" value="Genomic_DNA"/>
</dbReference>
<feature type="compositionally biased region" description="Basic and acidic residues" evidence="4">
    <location>
        <begin position="26"/>
        <end position="70"/>
    </location>
</feature>
<dbReference type="InterPro" id="IPR019134">
    <property type="entry name" value="Cactin_C"/>
</dbReference>
<feature type="region of interest" description="Disordered" evidence="4">
    <location>
        <begin position="1"/>
        <end position="184"/>
    </location>
</feature>
<feature type="coiled-coil region" evidence="3">
    <location>
        <begin position="228"/>
        <end position="268"/>
    </location>
</feature>
<feature type="domain" description="Splicing factor cactin central" evidence="6">
    <location>
        <begin position="261"/>
        <end position="484"/>
    </location>
</feature>
<evidence type="ECO:0000259" key="6">
    <source>
        <dbReference type="Pfam" id="PF10312"/>
    </source>
</evidence>
<reference evidence="7 8" key="1">
    <citation type="journal article" date="2021" name="Sci. Rep.">
        <title>The genome of the diatom Chaetoceros tenuissimus carries an ancient integrated fragment of an extant virus.</title>
        <authorList>
            <person name="Hongo Y."/>
            <person name="Kimura K."/>
            <person name="Takaki Y."/>
            <person name="Yoshida Y."/>
            <person name="Baba S."/>
            <person name="Kobayashi G."/>
            <person name="Nagasaki K."/>
            <person name="Hano T."/>
            <person name="Tomaru Y."/>
        </authorList>
    </citation>
    <scope>NUCLEOTIDE SEQUENCE [LARGE SCALE GENOMIC DNA]</scope>
    <source>
        <strain evidence="7 8">NIES-3715</strain>
    </source>
</reference>
<evidence type="ECO:0000259" key="5">
    <source>
        <dbReference type="Pfam" id="PF09732"/>
    </source>
</evidence>
<dbReference type="Proteomes" id="UP001054902">
    <property type="component" value="Unassembled WGS sequence"/>
</dbReference>
<name>A0AAD3CZA8_9STRA</name>
<dbReference type="GO" id="GO:0005737">
    <property type="term" value="C:cytoplasm"/>
    <property type="evidence" value="ECO:0007669"/>
    <property type="project" value="TreeGrafter"/>
</dbReference>
<evidence type="ECO:0000256" key="1">
    <source>
        <dbReference type="ARBA" id="ARBA00006895"/>
    </source>
</evidence>
<dbReference type="AlphaFoldDB" id="A0AAD3CZA8"/>
<evidence type="ECO:0000256" key="2">
    <source>
        <dbReference type="ARBA" id="ARBA00034534"/>
    </source>
</evidence>
<proteinExistence type="inferred from homology"/>
<evidence type="ECO:0000256" key="4">
    <source>
        <dbReference type="SAM" id="MobiDB-lite"/>
    </source>
</evidence>
<dbReference type="Pfam" id="PF10312">
    <property type="entry name" value="Cactin_mid"/>
    <property type="match status" value="1"/>
</dbReference>
<evidence type="ECO:0000256" key="3">
    <source>
        <dbReference type="SAM" id="Coils"/>
    </source>
</evidence>
<comment type="caution">
    <text evidence="7">The sequence shown here is derived from an EMBL/GenBank/DDBJ whole genome shotgun (WGS) entry which is preliminary data.</text>
</comment>
<feature type="domain" description="Splicing factor Cactin C-terminal" evidence="5">
    <location>
        <begin position="560"/>
        <end position="683"/>
    </location>
</feature>
<feature type="compositionally biased region" description="Polar residues" evidence="4">
    <location>
        <begin position="1"/>
        <end position="17"/>
    </location>
</feature>
<feature type="compositionally biased region" description="Low complexity" evidence="4">
    <location>
        <begin position="132"/>
        <end position="142"/>
    </location>
</feature>
<dbReference type="Pfam" id="PF09732">
    <property type="entry name" value="CactinC_cactus"/>
    <property type="match status" value="1"/>
</dbReference>
<dbReference type="SMART" id="SM01050">
    <property type="entry name" value="CactinC_cactus"/>
    <property type="match status" value="1"/>
</dbReference>
<evidence type="ECO:0000313" key="7">
    <source>
        <dbReference type="EMBL" id="GFH54953.1"/>
    </source>
</evidence>
<keyword evidence="3" id="KW-0175">Coiled coil</keyword>
<keyword evidence="8" id="KW-1185">Reference proteome</keyword>
<dbReference type="GO" id="GO:0005681">
    <property type="term" value="C:spliceosomal complex"/>
    <property type="evidence" value="ECO:0007669"/>
    <property type="project" value="TreeGrafter"/>
</dbReference>
<dbReference type="InterPro" id="IPR018816">
    <property type="entry name" value="Cactin_central"/>
</dbReference>
<sequence>MNILNSFTSSKKSSLATHNIEVDPPYGKEIEDMSDDEEKKSSKPEKESSSSREEHKKHRDDSSRKVEERGRRRHRKRRDDDSDSRSSSSDSENSDDRRRKRHRKKKHKRRSKSRRKDRKRRKHKRRRRKYSSDSSSSSSSDESSSDESKSEQTKKKVVNQRLLQKLAERGETLEEREQRRAERRAARITAQFGYTSQDNPFNDPNIAETFTWKKKDDVKPAAGKKKDQTEIINEIEKVRKRRSDYEEQKEEMERIRAEESRMKELENYDEWAKKEEEFHLLQQRQRSAIRLVEGREKPIDVLAKNLLMFGLSDREKEDRAKVKYQEKYNAFNELENLEAELDEPHVFLKDLKLHELEQLLVDIHSFRMLERDVSGDEENTVTKYWDAIHLVTKAEIQDLKSTENGNQGNTLQLKEDIQKMFAGQSRPALDKMKIEIETKIKKYIMGGGNSVTDDDGSVIDMPYWQTVLDALLVHLAKMDLSDIHSKMLVCQLEQLEKKKEELSKTAALSSGDKQDEEVNRAEDEVLAAAVPDNVEPDFGNLEEELGLADELDMGESSYTWQDRFRPRKPRYFNRVKTGYDWNKYNQTHYDHDNPPPKTVQGYKFNIFYPDLIDRTQTPQFFLEPTKSKEYCIIRFHAGPPYEDIAFKIINREWNKSRNRGYKCTFERGVLSLYFNFKTHWYRK</sequence>
<dbReference type="GO" id="GO:0045292">
    <property type="term" value="P:mRNA cis splicing, via spliceosome"/>
    <property type="evidence" value="ECO:0007669"/>
    <property type="project" value="TreeGrafter"/>
</dbReference>
<protein>
    <recommendedName>
        <fullName evidence="2">Splicing factor Cactin</fullName>
    </recommendedName>
</protein>
<dbReference type="PANTHER" id="PTHR21737">
    <property type="entry name" value="POLYGLUTAMINE BINDING PROTEIN 1/MARVEL MEMBRANE-ASSOCIATING DOMAIN CONTAINING 3"/>
    <property type="match status" value="1"/>
</dbReference>
<feature type="compositionally biased region" description="Basic and acidic residues" evidence="4">
    <location>
        <begin position="166"/>
        <end position="184"/>
    </location>
</feature>
<gene>
    <name evidence="7" type="ORF">CTEN210_11429</name>
</gene>
<feature type="compositionally biased region" description="Basic residues" evidence="4">
    <location>
        <begin position="98"/>
        <end position="129"/>
    </location>
</feature>